<feature type="domain" description="Myb-like" evidence="1">
    <location>
        <begin position="22"/>
        <end position="64"/>
    </location>
</feature>
<accession>A0AA86S597</accession>
<dbReference type="Pfam" id="PF00249">
    <property type="entry name" value="Myb_DNA-binding"/>
    <property type="match status" value="1"/>
</dbReference>
<gene>
    <name evidence="3" type="ORF">HINF_LOCUS60377</name>
    <name evidence="2" type="ORF">HINF_LOCUS65920</name>
</gene>
<proteinExistence type="predicted"/>
<keyword evidence="4" id="KW-1185">Reference proteome</keyword>
<dbReference type="Proteomes" id="UP001642409">
    <property type="component" value="Unassembled WGS sequence"/>
</dbReference>
<evidence type="ECO:0000259" key="1">
    <source>
        <dbReference type="Pfam" id="PF00249"/>
    </source>
</evidence>
<dbReference type="InterPro" id="IPR009057">
    <property type="entry name" value="Homeodomain-like_sf"/>
</dbReference>
<dbReference type="InterPro" id="IPR001005">
    <property type="entry name" value="SANT/Myb"/>
</dbReference>
<reference evidence="3 4" key="2">
    <citation type="submission" date="2024-07" db="EMBL/GenBank/DDBJ databases">
        <authorList>
            <person name="Akdeniz Z."/>
        </authorList>
    </citation>
    <scope>NUCLEOTIDE SEQUENCE [LARGE SCALE GENOMIC DNA]</scope>
</reference>
<dbReference type="EMBL" id="CATOUU010001184">
    <property type="protein sequence ID" value="CAI9978275.1"/>
    <property type="molecule type" value="Genomic_DNA"/>
</dbReference>
<evidence type="ECO:0000313" key="2">
    <source>
        <dbReference type="EMBL" id="CAI9978275.1"/>
    </source>
</evidence>
<reference evidence="2" key="1">
    <citation type="submission" date="2023-06" db="EMBL/GenBank/DDBJ databases">
        <authorList>
            <person name="Kurt Z."/>
        </authorList>
    </citation>
    <scope>NUCLEOTIDE SEQUENCE</scope>
</reference>
<evidence type="ECO:0000313" key="4">
    <source>
        <dbReference type="Proteomes" id="UP001642409"/>
    </source>
</evidence>
<dbReference type="EMBL" id="CAXDID020000353">
    <property type="protein sequence ID" value="CAL6081510.1"/>
    <property type="molecule type" value="Genomic_DNA"/>
</dbReference>
<sequence length="126" mass="14917">MVSTPNSTMNTKEEQCLRKLKPWEKQEKQLFANLYKQFKINFDSYLPYFPGRTRAQIKSFYYNQIYIIKNNSKQTQGKLELSSCNSSVQQTNSSYHSDCSETQQPTEIYNNNILINQLMSVFQQFK</sequence>
<evidence type="ECO:0000313" key="3">
    <source>
        <dbReference type="EMBL" id="CAL6081510.1"/>
    </source>
</evidence>
<dbReference type="Gene3D" id="1.10.10.60">
    <property type="entry name" value="Homeodomain-like"/>
    <property type="match status" value="1"/>
</dbReference>
<name>A0AA86S597_9EUKA</name>
<organism evidence="2">
    <name type="scientific">Hexamita inflata</name>
    <dbReference type="NCBI Taxonomy" id="28002"/>
    <lineage>
        <taxon>Eukaryota</taxon>
        <taxon>Metamonada</taxon>
        <taxon>Diplomonadida</taxon>
        <taxon>Hexamitidae</taxon>
        <taxon>Hexamitinae</taxon>
        <taxon>Hexamita</taxon>
    </lineage>
</organism>
<dbReference type="CDD" id="cd00167">
    <property type="entry name" value="SANT"/>
    <property type="match status" value="1"/>
</dbReference>
<comment type="caution">
    <text evidence="2">The sequence shown here is derived from an EMBL/GenBank/DDBJ whole genome shotgun (WGS) entry which is preliminary data.</text>
</comment>
<protein>
    <submittedName>
        <fullName evidence="2">SANT/Myb domain</fullName>
    </submittedName>
    <submittedName>
        <fullName evidence="3">SANT/Myb_domain</fullName>
    </submittedName>
</protein>
<dbReference type="SUPFAM" id="SSF46689">
    <property type="entry name" value="Homeodomain-like"/>
    <property type="match status" value="1"/>
</dbReference>
<dbReference type="AlphaFoldDB" id="A0AA86S597"/>